<keyword evidence="3" id="KW-1185">Reference proteome</keyword>
<dbReference type="RefSeq" id="WP_188464303.1">
    <property type="nucleotide sequence ID" value="NZ_BAABHU010000008.1"/>
</dbReference>
<organism evidence="2 3">
    <name type="scientific">Marivirga lumbricoides</name>
    <dbReference type="NCBI Taxonomy" id="1046115"/>
    <lineage>
        <taxon>Bacteria</taxon>
        <taxon>Pseudomonadati</taxon>
        <taxon>Bacteroidota</taxon>
        <taxon>Cytophagia</taxon>
        <taxon>Cytophagales</taxon>
        <taxon>Marivirgaceae</taxon>
        <taxon>Marivirga</taxon>
    </lineage>
</organism>
<proteinExistence type="predicted"/>
<dbReference type="Proteomes" id="UP000636010">
    <property type="component" value="Unassembled WGS sequence"/>
</dbReference>
<dbReference type="PROSITE" id="PS51257">
    <property type="entry name" value="PROKAR_LIPOPROTEIN"/>
    <property type="match status" value="1"/>
</dbReference>
<evidence type="ECO:0000313" key="2">
    <source>
        <dbReference type="EMBL" id="GGC40142.1"/>
    </source>
</evidence>
<name>A0ABQ1MGH1_9BACT</name>
<accession>A0ABQ1MGH1</accession>
<sequence>MKFQQAFAAFFLISAVIGCGFSTEKRRPEAIEESLPERSVKKISEAEILNEVTRQGDSITAAVQAVFLNKISNKYAEGGFRKAAEYCALEAYPLTDSLSDVYKVFLKRVSVKPRNTSNEPSDVERGLLEAYDYAHEKNLTLTTNVQFIRPGDTILYNKPVFIASELCLNCHGPKENLSEDIKALLNEKYPQDKATDYKVGDLRGMWSLKFLKKEIVKSL</sequence>
<dbReference type="Pfam" id="PF11845">
    <property type="entry name" value="Tll0287-like"/>
    <property type="match status" value="1"/>
</dbReference>
<feature type="domain" description="Tll0287-like" evidence="1">
    <location>
        <begin position="47"/>
        <end position="209"/>
    </location>
</feature>
<evidence type="ECO:0000259" key="1">
    <source>
        <dbReference type="Pfam" id="PF11845"/>
    </source>
</evidence>
<evidence type="ECO:0000313" key="3">
    <source>
        <dbReference type="Proteomes" id="UP000636010"/>
    </source>
</evidence>
<reference evidence="3" key="1">
    <citation type="journal article" date="2019" name="Int. J. Syst. Evol. Microbiol.">
        <title>The Global Catalogue of Microorganisms (GCM) 10K type strain sequencing project: providing services to taxonomists for standard genome sequencing and annotation.</title>
        <authorList>
            <consortium name="The Broad Institute Genomics Platform"/>
            <consortium name="The Broad Institute Genome Sequencing Center for Infectious Disease"/>
            <person name="Wu L."/>
            <person name="Ma J."/>
        </authorList>
    </citation>
    <scope>NUCLEOTIDE SEQUENCE [LARGE SCALE GENOMIC DNA]</scope>
    <source>
        <strain evidence="3">CGMCC 1.10832</strain>
    </source>
</reference>
<gene>
    <name evidence="2" type="ORF">GCM10011506_27060</name>
</gene>
<comment type="caution">
    <text evidence="2">The sequence shown here is derived from an EMBL/GenBank/DDBJ whole genome shotgun (WGS) entry which is preliminary data.</text>
</comment>
<protein>
    <recommendedName>
        <fullName evidence="1">Tll0287-like domain-containing protein</fullName>
    </recommendedName>
</protein>
<dbReference type="EMBL" id="BMEC01000008">
    <property type="protein sequence ID" value="GGC40142.1"/>
    <property type="molecule type" value="Genomic_DNA"/>
</dbReference>
<dbReference type="InterPro" id="IPR021796">
    <property type="entry name" value="Tll0287-like_dom"/>
</dbReference>